<dbReference type="EC" id="3.1.13.4" evidence="9"/>
<keyword evidence="8 9" id="KW-0269">Exonuclease</keyword>
<dbReference type="STRING" id="745531.A0A0C3S657"/>
<dbReference type="EMBL" id="KN840528">
    <property type="protein sequence ID" value="KIP05992.1"/>
    <property type="molecule type" value="Genomic_DNA"/>
</dbReference>
<dbReference type="InterPro" id="IPR036397">
    <property type="entry name" value="RNaseH_sf"/>
</dbReference>
<dbReference type="Gene3D" id="2.130.10.10">
    <property type="entry name" value="YVTN repeat-like/Quinoprotein amine dehydrogenase"/>
    <property type="match status" value="1"/>
</dbReference>
<evidence type="ECO:0000256" key="10">
    <source>
        <dbReference type="SAM" id="MobiDB-lite"/>
    </source>
</evidence>
<proteinExistence type="inferred from homology"/>
<evidence type="ECO:0000256" key="7">
    <source>
        <dbReference type="ARBA" id="ARBA00022801"/>
    </source>
</evidence>
<evidence type="ECO:0000256" key="6">
    <source>
        <dbReference type="ARBA" id="ARBA00022723"/>
    </source>
</evidence>
<evidence type="ECO:0000313" key="13">
    <source>
        <dbReference type="Proteomes" id="UP000053257"/>
    </source>
</evidence>
<comment type="domain">
    <text evidence="9">The linker, or PAN3 interaction domain (PID), between the WD40 repeats and the pseudo-UCH domain mediates interaction with PAN3.</text>
</comment>
<dbReference type="GO" id="GO:0031251">
    <property type="term" value="C:PAN complex"/>
    <property type="evidence" value="ECO:0007669"/>
    <property type="project" value="UniProtKB-UniRule"/>
</dbReference>
<keyword evidence="7 9" id="KW-0378">Hydrolase</keyword>
<protein>
    <recommendedName>
        <fullName evidence="9">PAN2-PAN3 deadenylation complex catalytic subunit PAN2</fullName>
        <ecNumber evidence="9">3.1.13.4</ecNumber>
    </recommendedName>
    <alternativeName>
        <fullName evidence="9">PAB1P-dependent poly(A)-specific ribonuclease</fullName>
    </alternativeName>
    <alternativeName>
        <fullName evidence="9">Poly(A)-nuclease deadenylation complex subunit 2</fullName>
        <shortName evidence="9">PAN deadenylation complex subunit 2</shortName>
    </alternativeName>
</protein>
<feature type="binding site" evidence="9">
    <location>
        <position position="1052"/>
    </location>
    <ligand>
        <name>a divalent metal cation</name>
        <dbReference type="ChEBI" id="CHEBI:60240"/>
        <note>catalytic</note>
    </ligand>
</feature>
<comment type="activity regulation">
    <text evidence="9">Positively regulated by the regulatory subunit PAN3.</text>
</comment>
<evidence type="ECO:0000256" key="1">
    <source>
        <dbReference type="ARBA" id="ARBA00004496"/>
    </source>
</evidence>
<feature type="compositionally biased region" description="Basic and acidic residues" evidence="10">
    <location>
        <begin position="422"/>
        <end position="435"/>
    </location>
</feature>
<organism evidence="12 13">
    <name type="scientific">Phlebiopsis gigantea (strain 11061_1 CR5-6)</name>
    <name type="common">White-rot fungus</name>
    <name type="synonym">Peniophora gigantea</name>
    <dbReference type="NCBI Taxonomy" id="745531"/>
    <lineage>
        <taxon>Eukaryota</taxon>
        <taxon>Fungi</taxon>
        <taxon>Dikarya</taxon>
        <taxon>Basidiomycota</taxon>
        <taxon>Agaricomycotina</taxon>
        <taxon>Agaricomycetes</taxon>
        <taxon>Polyporales</taxon>
        <taxon>Phanerochaetaceae</taxon>
        <taxon>Phlebiopsis</taxon>
    </lineage>
</organism>
<dbReference type="Gene3D" id="3.90.70.10">
    <property type="entry name" value="Cysteine proteinases"/>
    <property type="match status" value="1"/>
</dbReference>
<dbReference type="OrthoDB" id="16516at2759"/>
<dbReference type="InterPro" id="IPR012337">
    <property type="entry name" value="RNaseH-like_sf"/>
</dbReference>
<feature type="binding site" evidence="9">
    <location>
        <position position="892"/>
    </location>
    <ligand>
        <name>a divalent metal cation</name>
        <dbReference type="ChEBI" id="CHEBI:60240"/>
        <note>catalytic</note>
    </ligand>
</feature>
<dbReference type="SUPFAM" id="SSF50998">
    <property type="entry name" value="Quinoprotein alcohol dehydrogenase-like"/>
    <property type="match status" value="1"/>
</dbReference>
<dbReference type="InterPro" id="IPR011047">
    <property type="entry name" value="Quinoprotein_ADH-like_sf"/>
</dbReference>
<keyword evidence="5 9" id="KW-0540">Nuclease</keyword>
<accession>A0A0C3S657</accession>
<feature type="domain" description="USP" evidence="11">
    <location>
        <begin position="470"/>
        <end position="835"/>
    </location>
</feature>
<dbReference type="GO" id="GO:0006397">
    <property type="term" value="P:mRNA processing"/>
    <property type="evidence" value="ECO:0007669"/>
    <property type="project" value="UniProtKB-KW"/>
</dbReference>
<comment type="subcellular location">
    <subcellularLocation>
        <location evidence="1 9">Cytoplasm</location>
    </subcellularLocation>
</comment>
<dbReference type="SUPFAM" id="SSF53098">
    <property type="entry name" value="Ribonuclease H-like"/>
    <property type="match status" value="1"/>
</dbReference>
<dbReference type="InterPro" id="IPR038765">
    <property type="entry name" value="Papain-like_cys_pep_sf"/>
</dbReference>
<keyword evidence="4 9" id="KW-0507">mRNA processing</keyword>
<feature type="region of interest" description="Disordered" evidence="10">
    <location>
        <begin position="404"/>
        <end position="435"/>
    </location>
</feature>
<keyword evidence="13" id="KW-1185">Reference proteome</keyword>
<keyword evidence="3" id="KW-0853">WD repeat</keyword>
<dbReference type="InterPro" id="IPR013520">
    <property type="entry name" value="Ribonucl_H"/>
</dbReference>
<dbReference type="Pfam" id="PF00929">
    <property type="entry name" value="RNase_T"/>
    <property type="match status" value="1"/>
</dbReference>
<dbReference type="HOGENOM" id="CLU_002369_1_0_1"/>
<dbReference type="GO" id="GO:0003676">
    <property type="term" value="F:nucleic acid binding"/>
    <property type="evidence" value="ECO:0007669"/>
    <property type="project" value="InterPro"/>
</dbReference>
<dbReference type="InterPro" id="IPR028881">
    <property type="entry name" value="PAN2_UCH_dom"/>
</dbReference>
<comment type="catalytic activity">
    <reaction evidence="9">
        <text>Exonucleolytic cleavage of poly(A) to 5'-AMP.</text>
        <dbReference type="EC" id="3.1.13.4"/>
    </reaction>
</comment>
<feature type="binding site" evidence="9">
    <location>
        <position position="890"/>
    </location>
    <ligand>
        <name>a divalent metal cation</name>
        <dbReference type="ChEBI" id="CHEBI:60240"/>
        <note>catalytic</note>
    </ligand>
</feature>
<reference evidence="12 13" key="1">
    <citation type="journal article" date="2014" name="PLoS Genet.">
        <title>Analysis of the Phlebiopsis gigantea genome, transcriptome and secretome provides insight into its pioneer colonization strategies of wood.</title>
        <authorList>
            <person name="Hori C."/>
            <person name="Ishida T."/>
            <person name="Igarashi K."/>
            <person name="Samejima M."/>
            <person name="Suzuki H."/>
            <person name="Master E."/>
            <person name="Ferreira P."/>
            <person name="Ruiz-Duenas F.J."/>
            <person name="Held B."/>
            <person name="Canessa P."/>
            <person name="Larrondo L.F."/>
            <person name="Schmoll M."/>
            <person name="Druzhinina I.S."/>
            <person name="Kubicek C.P."/>
            <person name="Gaskell J.A."/>
            <person name="Kersten P."/>
            <person name="St John F."/>
            <person name="Glasner J."/>
            <person name="Sabat G."/>
            <person name="Splinter BonDurant S."/>
            <person name="Syed K."/>
            <person name="Yadav J."/>
            <person name="Mgbeahuruike A.C."/>
            <person name="Kovalchuk A."/>
            <person name="Asiegbu F.O."/>
            <person name="Lackner G."/>
            <person name="Hoffmeister D."/>
            <person name="Rencoret J."/>
            <person name="Gutierrez A."/>
            <person name="Sun H."/>
            <person name="Lindquist E."/>
            <person name="Barry K."/>
            <person name="Riley R."/>
            <person name="Grigoriev I.V."/>
            <person name="Henrissat B."/>
            <person name="Kues U."/>
            <person name="Berka R.M."/>
            <person name="Martinez A.T."/>
            <person name="Covert S.F."/>
            <person name="Blanchette R.A."/>
            <person name="Cullen D."/>
        </authorList>
    </citation>
    <scope>NUCLEOTIDE SEQUENCE [LARGE SCALE GENOMIC DNA]</scope>
    <source>
        <strain evidence="12 13">11061_1 CR5-6</strain>
    </source>
</reference>
<evidence type="ECO:0000256" key="4">
    <source>
        <dbReference type="ARBA" id="ARBA00022664"/>
    </source>
</evidence>
<evidence type="ECO:0000256" key="3">
    <source>
        <dbReference type="ARBA" id="ARBA00022574"/>
    </source>
</evidence>
<dbReference type="PANTHER" id="PTHR15728:SF0">
    <property type="entry name" value="PAN2-PAN3 DEADENYLATION COMPLEX CATALYTIC SUBUNIT PAN2"/>
    <property type="match status" value="1"/>
</dbReference>
<dbReference type="HAMAP" id="MF_03182">
    <property type="entry name" value="PAN2"/>
    <property type="match status" value="1"/>
</dbReference>
<dbReference type="InterPro" id="IPR028889">
    <property type="entry name" value="USP"/>
</dbReference>
<dbReference type="GO" id="GO:0004535">
    <property type="term" value="F:poly(A)-specific ribonuclease activity"/>
    <property type="evidence" value="ECO:0007669"/>
    <property type="project" value="UniProtKB-UniRule"/>
</dbReference>
<sequence>MASKYHAIPPITHQRDLFPQPVTALSFDPVSDTLWSGNNAGMVTAYYSAQGIRGVSYRTGGDLAVKAIMAGDTLVRASAIQSGGIGAWTKGGANKWFHRTSNSITAFSNNSTIGPIFFACTAAQELLALNSQTGDTVRRSSAVSIYTHLVNATNTLLAGGSDGYVRTHDPRTNASTVNAMQAHSHGIQGLLATGTFVYTIGLGLRQGRPFPDPLVKVYDTRTLRPLPPVAFSEGPGFIDLLPKRSATIVITSTNGLVNVVDVSNTSNTEFYQLDTPSYVTSTAVSPSGTYMAFGDAEGAISLLTAADEEAMLPFNGFEGQPIEWADPPEPPLEVEWTDSTPLNVIGMPYYNAPLLSSWTSKLLPPSTYLLSPPPSKIPPQILSTMKMNDNVAYAALPKEIRGRRNLVASQPRSKGRFRSGKSRGEIEPETPTHEYDPEEIPKIYRKVEIEYSKFGVEDFDFAFYNRTMYSGLETHITNSYTNPLIQLLHYTTPFRILAKSHSATDCLREHCLFCELGFVVRMLEDAKGVNLQSTNFCKTVGALAHTHNLIEIMDYGVESQDHHYGHMIQSFHRFLVDNLAAEANAYPYNPYLLPLSDMTSEQQDAEVASRGAAPASITQVCGVDAKNIVTCTNCGAARGKDYLLHVIDLTYPKKVPVNDPAHGSDFASIVRSSLLRPSTHKATCTNCARQFATFESRRSISSKDLPPVLALNAAVFTEENLRYWKDTRQRDPQGQSQVQHFLNPTLELRGQVNGVDDPESVTYTLRGMIVRAVKKDERSHLVAIIRLEDEMQDSHDGENAWVVFNDFTVTYVTEDEALSFAGNWKIPAVLYFERQDKCSRLDFSTLPMEIDPSILCQDTNVAPNRDPGLIRQELLSPTELPTPGSLVAIDAEFVSMQQEETELRSDGTKKVIRPTRLSLARVSVLRGIGPKEGVPFIDEHIHTSEAIVDYLTEFSGVKYGDLDPHLSRYTLTPLKIAYKKLRVLVDRGCIFIGHGLSKDFRIINIFVPPEQVIDTVDLYFIRSRQRRLSLRFLSWYVLQENIQTDTHDSIEDALSALRLYKAYIQFEDEGIFDDKLDELYKEGKQYVSLLLAPLVLATD</sequence>
<name>A0A0C3S657_PHLG1</name>
<gene>
    <name evidence="9" type="primary">PAN2</name>
    <name evidence="12" type="ORF">PHLGIDRAFT_73376</name>
</gene>
<keyword evidence="6 9" id="KW-0479">Metal-binding</keyword>
<dbReference type="Pfam" id="PF13423">
    <property type="entry name" value="UCH_1"/>
    <property type="match status" value="1"/>
</dbReference>
<keyword evidence="2 9" id="KW-0963">Cytoplasm</keyword>
<comment type="subunit">
    <text evidence="9">Forms a heterotrimer with an asymmetric homodimer of the regulatory subunit PAN3 to form the poly(A)-nuclease (PAN) deadenylation complex.</text>
</comment>
<dbReference type="PANTHER" id="PTHR15728">
    <property type="entry name" value="DEADENYLATION COMPLEX CATALYTIC SUBUNIT PAN2"/>
    <property type="match status" value="1"/>
</dbReference>
<dbReference type="CDD" id="cd06143">
    <property type="entry name" value="PAN2_exo"/>
    <property type="match status" value="1"/>
</dbReference>
<dbReference type="InterPro" id="IPR050785">
    <property type="entry name" value="PAN2-PAN3_catalytic_subunit"/>
</dbReference>
<comment type="similarity">
    <text evidence="9">Belongs to the peptidase C19 family. PAN2 subfamily.</text>
</comment>
<feature type="binding site" evidence="9">
    <location>
        <position position="999"/>
    </location>
    <ligand>
        <name>a divalent metal cation</name>
        <dbReference type="ChEBI" id="CHEBI:60240"/>
        <note>catalytic</note>
    </ligand>
</feature>
<evidence type="ECO:0000256" key="8">
    <source>
        <dbReference type="ARBA" id="ARBA00022839"/>
    </source>
</evidence>
<comment type="caution">
    <text evidence="9">Lacks conserved residue(s) required for the propagation of feature annotation.</text>
</comment>
<dbReference type="Pfam" id="PF20770">
    <property type="entry name" value="PAN2_N"/>
    <property type="match status" value="1"/>
</dbReference>
<evidence type="ECO:0000313" key="12">
    <source>
        <dbReference type="EMBL" id="KIP05992.1"/>
    </source>
</evidence>
<evidence type="ECO:0000256" key="5">
    <source>
        <dbReference type="ARBA" id="ARBA00022722"/>
    </source>
</evidence>
<comment type="function">
    <text evidence="9">Catalytic subunit of the poly(A)-nuclease (PAN) deadenylation complex, one of two cytoplasmic mRNA deadenylases involved in mRNA turnover. PAN specifically shortens poly(A) tails of RNA and the activity is stimulated by poly(A)-binding protein PAB1. PAN deadenylation is followed by rapid degradation of the shortened mRNA tails by the CCR4-NOT complex. Deadenylated mRNAs are then degraded by two alternative mechanisms, namely exosome-mediated 3'-5' exonucleolytic degradation, or deadenlyation-dependent mRNA decaping and subsequent 5'-3' exonucleolytic degradation by XRN1. May also be involved in post-transcriptional maturation of mRNA poly(A) tails.</text>
</comment>
<dbReference type="FunFam" id="3.30.420.10:FF:000028">
    <property type="entry name" value="PAN2-PAN3 deadenylation complex catalytic subunit PAN2"/>
    <property type="match status" value="1"/>
</dbReference>
<dbReference type="SUPFAM" id="SSF54001">
    <property type="entry name" value="Cysteine proteinases"/>
    <property type="match status" value="1"/>
</dbReference>
<dbReference type="InterPro" id="IPR048841">
    <property type="entry name" value="PAN2_N"/>
</dbReference>
<dbReference type="PROSITE" id="PS50235">
    <property type="entry name" value="USP_3"/>
    <property type="match status" value="1"/>
</dbReference>
<dbReference type="AlphaFoldDB" id="A0A0C3S657"/>
<dbReference type="InterPro" id="IPR015943">
    <property type="entry name" value="WD40/YVTN_repeat-like_dom_sf"/>
</dbReference>
<dbReference type="GO" id="GO:0000932">
    <property type="term" value="C:P-body"/>
    <property type="evidence" value="ECO:0007669"/>
    <property type="project" value="TreeGrafter"/>
</dbReference>
<comment type="cofactor">
    <cofactor evidence="9">
        <name>a divalent metal cation</name>
        <dbReference type="ChEBI" id="CHEBI:60240"/>
    </cofactor>
    <text evidence="9">Binds 2 metal cations per subunit in the catalytic exonuclease domain.</text>
</comment>
<evidence type="ECO:0000256" key="9">
    <source>
        <dbReference type="HAMAP-Rule" id="MF_03182"/>
    </source>
</evidence>
<dbReference type="InterPro" id="IPR030843">
    <property type="entry name" value="PAN2"/>
</dbReference>
<dbReference type="Gene3D" id="3.30.420.10">
    <property type="entry name" value="Ribonuclease H-like superfamily/Ribonuclease H"/>
    <property type="match status" value="1"/>
</dbReference>
<comment type="domain">
    <text evidence="9">Contains a pseudo-UCH domain. This ubiquitin C-terminal hydrolase (UCH)-like or ubiquitin specific protease (USP)-like domain is predicted to be catalytically inactive because it lacks the active site catalytic triad characteristic of thiol proteases, with residues at the equivalent structural positions that are incompatible with catalysis, and it cannot bind ubiquitin. It functions as a structural scaffold for intra- and intermolecular interactions in the complex.</text>
</comment>
<dbReference type="GO" id="GO:0046872">
    <property type="term" value="F:metal ion binding"/>
    <property type="evidence" value="ECO:0007669"/>
    <property type="project" value="UniProtKB-KW"/>
</dbReference>
<evidence type="ECO:0000259" key="11">
    <source>
        <dbReference type="PROSITE" id="PS50235"/>
    </source>
</evidence>
<dbReference type="Proteomes" id="UP000053257">
    <property type="component" value="Unassembled WGS sequence"/>
</dbReference>
<dbReference type="GO" id="GO:0000289">
    <property type="term" value="P:nuclear-transcribed mRNA poly(A) tail shortening"/>
    <property type="evidence" value="ECO:0007669"/>
    <property type="project" value="UniProtKB-UniRule"/>
</dbReference>
<evidence type="ECO:0000256" key="2">
    <source>
        <dbReference type="ARBA" id="ARBA00022490"/>
    </source>
</evidence>
<dbReference type="SMART" id="SM00479">
    <property type="entry name" value="EXOIII"/>
    <property type="match status" value="1"/>
</dbReference>